<protein>
    <submittedName>
        <fullName evidence="2">Uncharacterized protein</fullName>
    </submittedName>
</protein>
<feature type="region of interest" description="Disordered" evidence="1">
    <location>
        <begin position="404"/>
        <end position="462"/>
    </location>
</feature>
<proteinExistence type="predicted"/>
<feature type="compositionally biased region" description="Basic and acidic residues" evidence="1">
    <location>
        <begin position="404"/>
        <end position="415"/>
    </location>
</feature>
<organism evidence="2 3">
    <name type="scientific">Edaphochlamys debaryana</name>
    <dbReference type="NCBI Taxonomy" id="47281"/>
    <lineage>
        <taxon>Eukaryota</taxon>
        <taxon>Viridiplantae</taxon>
        <taxon>Chlorophyta</taxon>
        <taxon>core chlorophytes</taxon>
        <taxon>Chlorophyceae</taxon>
        <taxon>CS clade</taxon>
        <taxon>Chlamydomonadales</taxon>
        <taxon>Chlamydomonadales incertae sedis</taxon>
        <taxon>Edaphochlamys</taxon>
    </lineage>
</organism>
<keyword evidence="3" id="KW-1185">Reference proteome</keyword>
<gene>
    <name evidence="2" type="ORF">HYH03_013248</name>
</gene>
<reference evidence="2" key="1">
    <citation type="journal article" date="2020" name="bioRxiv">
        <title>Comparative genomics of Chlamydomonas.</title>
        <authorList>
            <person name="Craig R.J."/>
            <person name="Hasan A.R."/>
            <person name="Ness R.W."/>
            <person name="Keightley P.D."/>
        </authorList>
    </citation>
    <scope>NUCLEOTIDE SEQUENCE</scope>
    <source>
        <strain evidence="2">CCAP 11/70</strain>
    </source>
</reference>
<sequence length="482" mass="51682">MDRSPFLDGWRGESVNIMAVVRLHKRRSAPTLQAKLLGHTHLGHVNHEDARLFKDPRGRVYVYLALPMGAPPKRAVINTASRVLVHCDAQVTTCDVTLGFPRFLFYSDSMAMDKNWVPWNGTTLMSYSHYGTLGPHSVFDWKSYDEPEPHTGFDAVADHPIFQLLEERYGKLLHLSGGTPAILEPGGRSFLAVGHVRAHPGCFHPEATPAWLHPSVGLGQTARTHGSELAEAIAAAQGEESGGLAALAGLIGPTWSQGVKTTCAALVRAGNTSQKQSQLREAFLFRHLEDVGVHYPLEYAFFFYRFSATPPYNITHLSHGFIPDTGQPASHHTGIVFPIGLERLGSDDSEYLITYGESDQASRVLTMSAADVDAMLQPLDDWMREPESYTVCALQCAGDVAEGHGDDGAEADHADTSGTVGLRAMGRGTTLGGARRRRKRAAGVQGQGGAGAGAQAEAGAGAGAGGAVGIARARRLLGRGQH</sequence>
<dbReference type="OrthoDB" id="522901at2759"/>
<dbReference type="EMBL" id="JAEHOE010000087">
    <property type="protein sequence ID" value="KAG2488098.1"/>
    <property type="molecule type" value="Genomic_DNA"/>
</dbReference>
<dbReference type="Proteomes" id="UP000612055">
    <property type="component" value="Unassembled WGS sequence"/>
</dbReference>
<evidence type="ECO:0000313" key="3">
    <source>
        <dbReference type="Proteomes" id="UP000612055"/>
    </source>
</evidence>
<dbReference type="AlphaFoldDB" id="A0A836BUL1"/>
<evidence type="ECO:0000256" key="1">
    <source>
        <dbReference type="SAM" id="MobiDB-lite"/>
    </source>
</evidence>
<accession>A0A836BUL1</accession>
<comment type="caution">
    <text evidence="2">The sequence shown here is derived from an EMBL/GenBank/DDBJ whole genome shotgun (WGS) entry which is preliminary data.</text>
</comment>
<name>A0A836BUL1_9CHLO</name>
<evidence type="ECO:0000313" key="2">
    <source>
        <dbReference type="EMBL" id="KAG2488098.1"/>
    </source>
</evidence>